<evidence type="ECO:0008006" key="5">
    <source>
        <dbReference type="Google" id="ProtNLM"/>
    </source>
</evidence>
<feature type="compositionally biased region" description="Polar residues" evidence="1">
    <location>
        <begin position="32"/>
        <end position="46"/>
    </location>
</feature>
<dbReference type="Proteomes" id="UP001161325">
    <property type="component" value="Unassembled WGS sequence"/>
</dbReference>
<dbReference type="AlphaFoldDB" id="A0AA37QKG4"/>
<feature type="chain" id="PRO_5041227773" description="Lipoprotein" evidence="2">
    <location>
        <begin position="18"/>
        <end position="181"/>
    </location>
</feature>
<dbReference type="EMBL" id="BRXS01000012">
    <property type="protein sequence ID" value="GLC28563.1"/>
    <property type="molecule type" value="Genomic_DNA"/>
</dbReference>
<feature type="region of interest" description="Disordered" evidence="1">
    <location>
        <begin position="24"/>
        <end position="50"/>
    </location>
</feature>
<dbReference type="RefSeq" id="WP_284352959.1">
    <property type="nucleotide sequence ID" value="NZ_BRXS01000012.1"/>
</dbReference>
<keyword evidence="2" id="KW-0732">Signal</keyword>
<dbReference type="PROSITE" id="PS51257">
    <property type="entry name" value="PROKAR_LIPOPROTEIN"/>
    <property type="match status" value="1"/>
</dbReference>
<organism evidence="3 4">
    <name type="scientific">Roseisolibacter agri</name>
    <dbReference type="NCBI Taxonomy" id="2014610"/>
    <lineage>
        <taxon>Bacteria</taxon>
        <taxon>Pseudomonadati</taxon>
        <taxon>Gemmatimonadota</taxon>
        <taxon>Gemmatimonadia</taxon>
        <taxon>Gemmatimonadales</taxon>
        <taxon>Gemmatimonadaceae</taxon>
        <taxon>Roseisolibacter</taxon>
    </lineage>
</organism>
<sequence length="181" mass="19954">MLPIRRPALGAALLLLAACDATPTAPRRASGTAPSRVTAADNTNDAPSRENETVYDLEGGVVTFYCSDGRTSEPVALSGRIREKTTSIGTPDGTVRFHQLSIPDGLQGVGTVTGQPYRVVERSNIWGHYAERGVIGHQRIVWTLRARDTMETYTLTYTQHYTMDENRDLVMVREWERAACS</sequence>
<proteinExistence type="predicted"/>
<feature type="signal peptide" evidence="2">
    <location>
        <begin position="1"/>
        <end position="17"/>
    </location>
</feature>
<evidence type="ECO:0000313" key="4">
    <source>
        <dbReference type="Proteomes" id="UP001161325"/>
    </source>
</evidence>
<name>A0AA37QKG4_9BACT</name>
<gene>
    <name evidence="3" type="ORF">rosag_50760</name>
</gene>
<evidence type="ECO:0000256" key="1">
    <source>
        <dbReference type="SAM" id="MobiDB-lite"/>
    </source>
</evidence>
<reference evidence="3" key="1">
    <citation type="submission" date="2022-08" db="EMBL/GenBank/DDBJ databases">
        <title>Draft genome sequencing of Roseisolibacter agri AW1220.</title>
        <authorList>
            <person name="Tobiishi Y."/>
            <person name="Tonouchi A."/>
        </authorList>
    </citation>
    <scope>NUCLEOTIDE SEQUENCE</scope>
    <source>
        <strain evidence="3">AW1220</strain>
    </source>
</reference>
<accession>A0AA37QKG4</accession>
<comment type="caution">
    <text evidence="3">The sequence shown here is derived from an EMBL/GenBank/DDBJ whole genome shotgun (WGS) entry which is preliminary data.</text>
</comment>
<evidence type="ECO:0000313" key="3">
    <source>
        <dbReference type="EMBL" id="GLC28563.1"/>
    </source>
</evidence>
<keyword evidence="4" id="KW-1185">Reference proteome</keyword>
<protein>
    <recommendedName>
        <fullName evidence="5">Lipoprotein</fullName>
    </recommendedName>
</protein>
<evidence type="ECO:0000256" key="2">
    <source>
        <dbReference type="SAM" id="SignalP"/>
    </source>
</evidence>